<dbReference type="GO" id="GO:0003886">
    <property type="term" value="F:DNA (cytosine-5-)-methyltransferase activity"/>
    <property type="evidence" value="ECO:0007669"/>
    <property type="project" value="UniProtKB-EC"/>
</dbReference>
<dbReference type="InterPro" id="IPR029063">
    <property type="entry name" value="SAM-dependent_MTases_sf"/>
</dbReference>
<dbReference type="Pfam" id="PF00145">
    <property type="entry name" value="DNA_methylase"/>
    <property type="match status" value="1"/>
</dbReference>
<keyword evidence="1 5" id="KW-0489">Methyltransferase</keyword>
<proteinExistence type="inferred from homology"/>
<dbReference type="EMBL" id="QKTW01000017">
    <property type="protein sequence ID" value="PZF72580.1"/>
    <property type="molecule type" value="Genomic_DNA"/>
</dbReference>
<evidence type="ECO:0000313" key="7">
    <source>
        <dbReference type="Proteomes" id="UP000248745"/>
    </source>
</evidence>
<feature type="active site" evidence="5">
    <location>
        <position position="91"/>
    </location>
</feature>
<name>A0A2W2AK08_9BACT</name>
<dbReference type="InterPro" id="IPR001525">
    <property type="entry name" value="C5_MeTfrase"/>
</dbReference>
<dbReference type="Proteomes" id="UP000248745">
    <property type="component" value="Unassembled WGS sequence"/>
</dbReference>
<keyword evidence="3" id="KW-0680">Restriction system</keyword>
<dbReference type="Gene3D" id="3.40.50.150">
    <property type="entry name" value="Vaccinia Virus protein VP39"/>
    <property type="match status" value="1"/>
</dbReference>
<dbReference type="AlphaFoldDB" id="A0A2W2AK08"/>
<comment type="catalytic activity">
    <reaction evidence="4">
        <text>a 2'-deoxycytidine in DNA + S-adenosyl-L-methionine = a 5-methyl-2'-deoxycytidine in DNA + S-adenosyl-L-homocysteine + H(+)</text>
        <dbReference type="Rhea" id="RHEA:13681"/>
        <dbReference type="Rhea" id="RHEA-COMP:11369"/>
        <dbReference type="Rhea" id="RHEA-COMP:11370"/>
        <dbReference type="ChEBI" id="CHEBI:15378"/>
        <dbReference type="ChEBI" id="CHEBI:57856"/>
        <dbReference type="ChEBI" id="CHEBI:59789"/>
        <dbReference type="ChEBI" id="CHEBI:85452"/>
        <dbReference type="ChEBI" id="CHEBI:85454"/>
        <dbReference type="EC" id="2.1.1.37"/>
    </reaction>
</comment>
<organism evidence="6 7">
    <name type="scientific">Taibaiella soli</name>
    <dbReference type="NCBI Taxonomy" id="1649169"/>
    <lineage>
        <taxon>Bacteria</taxon>
        <taxon>Pseudomonadati</taxon>
        <taxon>Bacteroidota</taxon>
        <taxon>Chitinophagia</taxon>
        <taxon>Chitinophagales</taxon>
        <taxon>Chitinophagaceae</taxon>
        <taxon>Taibaiella</taxon>
    </lineage>
</organism>
<accession>A0A2W2AK08</accession>
<dbReference type="GO" id="GO:0009307">
    <property type="term" value="P:DNA restriction-modification system"/>
    <property type="evidence" value="ECO:0007669"/>
    <property type="project" value="UniProtKB-KW"/>
</dbReference>
<reference evidence="6 7" key="1">
    <citation type="submission" date="2018-06" db="EMBL/GenBank/DDBJ databases">
        <title>Mucibacter soli gen. nov., sp. nov., a new member of the family Chitinophagaceae producing mucin.</title>
        <authorList>
            <person name="Kim M.-K."/>
            <person name="Park S."/>
            <person name="Kim T.-S."/>
            <person name="Joung Y."/>
            <person name="Han J.-H."/>
            <person name="Kim S.B."/>
        </authorList>
    </citation>
    <scope>NUCLEOTIDE SEQUENCE [LARGE SCALE GENOMIC DNA]</scope>
    <source>
        <strain evidence="6 7">R1-15</strain>
    </source>
</reference>
<gene>
    <name evidence="6" type="ORF">DN068_11995</name>
</gene>
<sequence length="309" mass="35049">MEYPELTVASVFCSGGIGMTGYVDAGFTPVYAADLEKQPLEIFDANFRYSNGASVTHQENAELLIGSAIRQAVRKLTGSDTIHLLEQGPSCHDYTGLQLRGDFGRRTLMLDALRLIEEVQPMVAVIEEVPKFLLPKHKDVSDEYFARLKKMNYRSAYRIMNTVHYESNQSRERYVHIFVHNELGIDPIFPEPILGKEKRVKDFLDVDHFFSGHFSDKIKTKNHFMCTVTSGSPEWFAKGGIKWEPTDDELKLCMDLDPKKYKSASTKTAMKQAVGNGIPAKLTYHIGKTIIDQILRLEQKHDGTWVGKK</sequence>
<keyword evidence="5" id="KW-0949">S-adenosyl-L-methionine</keyword>
<evidence type="ECO:0000256" key="5">
    <source>
        <dbReference type="PROSITE-ProRule" id="PRU01016"/>
    </source>
</evidence>
<evidence type="ECO:0000256" key="1">
    <source>
        <dbReference type="ARBA" id="ARBA00022603"/>
    </source>
</evidence>
<dbReference type="GO" id="GO:0032259">
    <property type="term" value="P:methylation"/>
    <property type="evidence" value="ECO:0007669"/>
    <property type="project" value="UniProtKB-KW"/>
</dbReference>
<dbReference type="SUPFAM" id="SSF53335">
    <property type="entry name" value="S-adenosyl-L-methionine-dependent methyltransferases"/>
    <property type="match status" value="1"/>
</dbReference>
<dbReference type="RefSeq" id="WP_110999171.1">
    <property type="nucleotide sequence ID" value="NZ_QKTW01000017.1"/>
</dbReference>
<evidence type="ECO:0000256" key="3">
    <source>
        <dbReference type="ARBA" id="ARBA00022747"/>
    </source>
</evidence>
<comment type="similarity">
    <text evidence="5">Belongs to the class I-like SAM-binding methyltransferase superfamily. C5-methyltransferase family.</text>
</comment>
<dbReference type="PROSITE" id="PS51679">
    <property type="entry name" value="SAM_MT_C5"/>
    <property type="match status" value="1"/>
</dbReference>
<comment type="caution">
    <text evidence="6">The sequence shown here is derived from an EMBL/GenBank/DDBJ whole genome shotgun (WGS) entry which is preliminary data.</text>
</comment>
<evidence type="ECO:0000256" key="2">
    <source>
        <dbReference type="ARBA" id="ARBA00022679"/>
    </source>
</evidence>
<protein>
    <submittedName>
        <fullName evidence="6">Uncharacterized protein</fullName>
    </submittedName>
</protein>
<evidence type="ECO:0000313" key="6">
    <source>
        <dbReference type="EMBL" id="PZF72580.1"/>
    </source>
</evidence>
<evidence type="ECO:0000256" key="4">
    <source>
        <dbReference type="ARBA" id="ARBA00047422"/>
    </source>
</evidence>
<keyword evidence="7" id="KW-1185">Reference proteome</keyword>
<dbReference type="OrthoDB" id="32195at2"/>
<keyword evidence="2 5" id="KW-0808">Transferase</keyword>